<dbReference type="GO" id="GO:0045892">
    <property type="term" value="P:negative regulation of DNA-templated transcription"/>
    <property type="evidence" value="ECO:0007669"/>
    <property type="project" value="TreeGrafter"/>
</dbReference>
<dbReference type="PANTHER" id="PTHR44846">
    <property type="entry name" value="MANNOSYL-D-GLYCERATE TRANSPORT/METABOLISM SYSTEM REPRESSOR MNGR-RELATED"/>
    <property type="match status" value="1"/>
</dbReference>
<dbReference type="PROSITE" id="PS50949">
    <property type="entry name" value="HTH_GNTR"/>
    <property type="match status" value="1"/>
</dbReference>
<sequence length="233" mass="26240">MLARDLATEQLRRRIERGELKADSALPPERELAEMLGVSRMTVRVAIEQLAREGLLVRRPNRRTLVAGDKISRSASFMSFSEEMQARGWRPHSVVRQMTTTVADVAVAAQLNLEVGARVIYLERLRFADDEPLALERVHLPYARFAALLTFDLAQHSLYALMEQEFGVRPVLAEESVEAVLLSTEEAEIFGIAPGSPALLTRRITHDSEGVVVEAATSLYRGDRYRMALVRRR</sequence>
<dbReference type="SUPFAM" id="SSF46785">
    <property type="entry name" value="Winged helix' DNA-binding domain"/>
    <property type="match status" value="1"/>
</dbReference>
<dbReference type="InterPro" id="IPR011663">
    <property type="entry name" value="UTRA"/>
</dbReference>
<dbReference type="Pfam" id="PF07702">
    <property type="entry name" value="UTRA"/>
    <property type="match status" value="1"/>
</dbReference>
<dbReference type="GO" id="GO:0003700">
    <property type="term" value="F:DNA-binding transcription factor activity"/>
    <property type="evidence" value="ECO:0007669"/>
    <property type="project" value="InterPro"/>
</dbReference>
<comment type="caution">
    <text evidence="5">The sequence shown here is derived from an EMBL/GenBank/DDBJ whole genome shotgun (WGS) entry which is preliminary data.</text>
</comment>
<dbReference type="InterPro" id="IPR028978">
    <property type="entry name" value="Chorismate_lyase_/UTRA_dom_sf"/>
</dbReference>
<dbReference type="InterPro" id="IPR036390">
    <property type="entry name" value="WH_DNA-bd_sf"/>
</dbReference>
<feature type="domain" description="HTH gntR-type" evidence="4">
    <location>
        <begin position="1"/>
        <end position="69"/>
    </location>
</feature>
<dbReference type="InterPro" id="IPR036388">
    <property type="entry name" value="WH-like_DNA-bd_sf"/>
</dbReference>
<gene>
    <name evidence="5" type="ORF">ENQ20_11385</name>
</gene>
<keyword evidence="1" id="KW-0805">Transcription regulation</keyword>
<keyword evidence="3" id="KW-0804">Transcription</keyword>
<dbReference type="InterPro" id="IPR050679">
    <property type="entry name" value="Bact_HTH_transcr_reg"/>
</dbReference>
<evidence type="ECO:0000259" key="4">
    <source>
        <dbReference type="PROSITE" id="PS50949"/>
    </source>
</evidence>
<evidence type="ECO:0000256" key="2">
    <source>
        <dbReference type="ARBA" id="ARBA00023125"/>
    </source>
</evidence>
<accession>A0A7C1FTL3</accession>
<dbReference type="AlphaFoldDB" id="A0A7C1FTL3"/>
<dbReference type="Gene3D" id="1.10.10.10">
    <property type="entry name" value="Winged helix-like DNA-binding domain superfamily/Winged helix DNA-binding domain"/>
    <property type="match status" value="1"/>
</dbReference>
<name>A0A7C1FTL3_9CHLR</name>
<organism evidence="5">
    <name type="scientific">Caldilinea aerophila</name>
    <dbReference type="NCBI Taxonomy" id="133453"/>
    <lineage>
        <taxon>Bacteria</taxon>
        <taxon>Bacillati</taxon>
        <taxon>Chloroflexota</taxon>
        <taxon>Caldilineae</taxon>
        <taxon>Caldilineales</taxon>
        <taxon>Caldilineaceae</taxon>
        <taxon>Caldilinea</taxon>
    </lineage>
</organism>
<dbReference type="Pfam" id="PF00392">
    <property type="entry name" value="GntR"/>
    <property type="match status" value="1"/>
</dbReference>
<evidence type="ECO:0000256" key="1">
    <source>
        <dbReference type="ARBA" id="ARBA00023015"/>
    </source>
</evidence>
<dbReference type="PANTHER" id="PTHR44846:SF1">
    <property type="entry name" value="MANNOSYL-D-GLYCERATE TRANSPORT_METABOLISM SYSTEM REPRESSOR MNGR-RELATED"/>
    <property type="match status" value="1"/>
</dbReference>
<dbReference type="Gene3D" id="3.40.1410.10">
    <property type="entry name" value="Chorismate lyase-like"/>
    <property type="match status" value="1"/>
</dbReference>
<keyword evidence="2" id="KW-0238">DNA-binding</keyword>
<dbReference type="SUPFAM" id="SSF64288">
    <property type="entry name" value="Chorismate lyase-like"/>
    <property type="match status" value="1"/>
</dbReference>
<evidence type="ECO:0000256" key="3">
    <source>
        <dbReference type="ARBA" id="ARBA00023163"/>
    </source>
</evidence>
<evidence type="ECO:0000313" key="5">
    <source>
        <dbReference type="EMBL" id="HDX32075.1"/>
    </source>
</evidence>
<dbReference type="SMART" id="SM00345">
    <property type="entry name" value="HTH_GNTR"/>
    <property type="match status" value="1"/>
</dbReference>
<dbReference type="EMBL" id="DSMG01000116">
    <property type="protein sequence ID" value="HDX32075.1"/>
    <property type="molecule type" value="Genomic_DNA"/>
</dbReference>
<dbReference type="PRINTS" id="PR00035">
    <property type="entry name" value="HTHGNTR"/>
</dbReference>
<proteinExistence type="predicted"/>
<reference evidence="5" key="1">
    <citation type="journal article" date="2020" name="mSystems">
        <title>Genome- and Community-Level Interaction Insights into Carbon Utilization and Element Cycling Functions of Hydrothermarchaeota in Hydrothermal Sediment.</title>
        <authorList>
            <person name="Zhou Z."/>
            <person name="Liu Y."/>
            <person name="Xu W."/>
            <person name="Pan J."/>
            <person name="Luo Z.H."/>
            <person name="Li M."/>
        </authorList>
    </citation>
    <scope>NUCLEOTIDE SEQUENCE [LARGE SCALE GENOMIC DNA]</scope>
    <source>
        <strain evidence="5">SpSt-289</strain>
    </source>
</reference>
<dbReference type="GO" id="GO:0003677">
    <property type="term" value="F:DNA binding"/>
    <property type="evidence" value="ECO:0007669"/>
    <property type="project" value="UniProtKB-KW"/>
</dbReference>
<protein>
    <submittedName>
        <fullName evidence="5">GntR family transcriptional regulator</fullName>
    </submittedName>
</protein>
<dbReference type="CDD" id="cd07377">
    <property type="entry name" value="WHTH_GntR"/>
    <property type="match status" value="1"/>
</dbReference>
<dbReference type="InterPro" id="IPR000524">
    <property type="entry name" value="Tscrpt_reg_HTH_GntR"/>
</dbReference>
<dbReference type="SMART" id="SM00866">
    <property type="entry name" value="UTRA"/>
    <property type="match status" value="1"/>
</dbReference>